<dbReference type="OrthoDB" id="755598at2759"/>
<dbReference type="RefSeq" id="XP_003063175.1">
    <property type="nucleotide sequence ID" value="XM_003063129.1"/>
</dbReference>
<protein>
    <submittedName>
        <fullName evidence="2">Predicted protein</fullName>
    </submittedName>
</protein>
<evidence type="ECO:0000256" key="1">
    <source>
        <dbReference type="SAM" id="MobiDB-lite"/>
    </source>
</evidence>
<dbReference type="Proteomes" id="UP000001876">
    <property type="component" value="Unassembled WGS sequence"/>
</dbReference>
<dbReference type="PANTHER" id="PTHR33675">
    <property type="entry name" value="NUCLEAR RECEPTOR FAMILY 2 GROUP C PROTEIN"/>
    <property type="match status" value="1"/>
</dbReference>
<sequence>MASSSRNKKRKASADPHDELRDMDRALYATFRSAANALGSLYTSSVHAQKRAFNAGARHTTRKLMEWAVAMRDGGEGSVDLNEFAAALRAELVVLEGEDDAMRDHEDLGGASTANPGAVAGVVARDGGATAGVATRGSKHHLATLEFNNLAQQAATNAKHAAMLGQAFTTHQPRLRSPASAAPRKPSAFGEDDASDGGGGGMED</sequence>
<dbReference type="AlphaFoldDB" id="C1N5K7"/>
<dbReference type="PANTHER" id="PTHR33675:SF1">
    <property type="entry name" value="HOLOCARBOXYLASE SYNTHETASE"/>
    <property type="match status" value="1"/>
</dbReference>
<dbReference type="GeneID" id="9688819"/>
<organism evidence="3">
    <name type="scientific">Micromonas pusilla (strain CCMP1545)</name>
    <name type="common">Picoplanktonic green alga</name>
    <dbReference type="NCBI Taxonomy" id="564608"/>
    <lineage>
        <taxon>Eukaryota</taxon>
        <taxon>Viridiplantae</taxon>
        <taxon>Chlorophyta</taxon>
        <taxon>Mamiellophyceae</taxon>
        <taxon>Mamiellales</taxon>
        <taxon>Mamiellaceae</taxon>
        <taxon>Micromonas</taxon>
    </lineage>
</organism>
<accession>C1N5K7</accession>
<gene>
    <name evidence="2" type="ORF">MICPUCDRAFT_42651</name>
</gene>
<evidence type="ECO:0000313" key="3">
    <source>
        <dbReference type="Proteomes" id="UP000001876"/>
    </source>
</evidence>
<reference evidence="2 3" key="1">
    <citation type="journal article" date="2009" name="Science">
        <title>Green evolution and dynamic adaptations revealed by genomes of the marine picoeukaryotes Micromonas.</title>
        <authorList>
            <person name="Worden A.Z."/>
            <person name="Lee J.H."/>
            <person name="Mock T."/>
            <person name="Rouze P."/>
            <person name="Simmons M.P."/>
            <person name="Aerts A.L."/>
            <person name="Allen A.E."/>
            <person name="Cuvelier M.L."/>
            <person name="Derelle E."/>
            <person name="Everett M.V."/>
            <person name="Foulon E."/>
            <person name="Grimwood J."/>
            <person name="Gundlach H."/>
            <person name="Henrissat B."/>
            <person name="Napoli C."/>
            <person name="McDonald S.M."/>
            <person name="Parker M.S."/>
            <person name="Rombauts S."/>
            <person name="Salamov A."/>
            <person name="Von Dassow P."/>
            <person name="Badger J.H."/>
            <person name="Coutinho P.M."/>
            <person name="Demir E."/>
            <person name="Dubchak I."/>
            <person name="Gentemann C."/>
            <person name="Eikrem W."/>
            <person name="Gready J.E."/>
            <person name="John U."/>
            <person name="Lanier W."/>
            <person name="Lindquist E.A."/>
            <person name="Lucas S."/>
            <person name="Mayer K.F."/>
            <person name="Moreau H."/>
            <person name="Not F."/>
            <person name="Otillar R."/>
            <person name="Panaud O."/>
            <person name="Pangilinan J."/>
            <person name="Paulsen I."/>
            <person name="Piegu B."/>
            <person name="Poliakov A."/>
            <person name="Robbens S."/>
            <person name="Schmutz J."/>
            <person name="Toulza E."/>
            <person name="Wyss T."/>
            <person name="Zelensky A."/>
            <person name="Zhou K."/>
            <person name="Armbrust E.V."/>
            <person name="Bhattacharya D."/>
            <person name="Goodenough U.W."/>
            <person name="Van de Peer Y."/>
            <person name="Grigoriev I.V."/>
        </authorList>
    </citation>
    <scope>NUCLEOTIDE SEQUENCE [LARGE SCALE GENOMIC DNA]</scope>
    <source>
        <strain evidence="2 3">CCMP1545</strain>
    </source>
</reference>
<dbReference type="KEGG" id="mpp:MICPUCDRAFT_42651"/>
<proteinExistence type="predicted"/>
<dbReference type="STRING" id="564608.C1N5K7"/>
<keyword evidence="3" id="KW-1185">Reference proteome</keyword>
<feature type="region of interest" description="Disordered" evidence="1">
    <location>
        <begin position="170"/>
        <end position="204"/>
    </location>
</feature>
<name>C1N5K7_MICPC</name>
<evidence type="ECO:0000313" key="2">
    <source>
        <dbReference type="EMBL" id="EEH52311.1"/>
    </source>
</evidence>
<feature type="compositionally biased region" description="Low complexity" evidence="1">
    <location>
        <begin position="175"/>
        <end position="188"/>
    </location>
</feature>
<dbReference type="EMBL" id="GG663748">
    <property type="protein sequence ID" value="EEH52311.1"/>
    <property type="molecule type" value="Genomic_DNA"/>
</dbReference>